<sequence>MRSTALLFPLALTTAAPLAAAETVPVQAFRQVELRGGGNVVLRPGAVEQVTIVEGSSQFTTFRVDGEGRLIINACNDRCPRHYSLRIEIQVPKVVPSAVKGGGTITAAPGFARQREIAIAVDGGGLIDMRAVSAVTVAAAVTGGGKILSGVSDTLAAAVMGGGEIRYLGDPKTTIAINGGGNVRRAD</sequence>
<dbReference type="InterPro" id="IPR021255">
    <property type="entry name" value="DUF2807"/>
</dbReference>
<keyword evidence="4" id="KW-1185">Reference proteome</keyword>
<evidence type="ECO:0000313" key="3">
    <source>
        <dbReference type="EMBL" id="MCL6679490.1"/>
    </source>
</evidence>
<keyword evidence="1" id="KW-0732">Signal</keyword>
<feature type="domain" description="Putative auto-transporter adhesin head GIN" evidence="2">
    <location>
        <begin position="98"/>
        <end position="171"/>
    </location>
</feature>
<dbReference type="Proteomes" id="UP001165343">
    <property type="component" value="Unassembled WGS sequence"/>
</dbReference>
<evidence type="ECO:0000313" key="4">
    <source>
        <dbReference type="Proteomes" id="UP001165343"/>
    </source>
</evidence>
<evidence type="ECO:0000259" key="2">
    <source>
        <dbReference type="Pfam" id="PF10988"/>
    </source>
</evidence>
<dbReference type="Gene3D" id="2.160.20.120">
    <property type="match status" value="1"/>
</dbReference>
<dbReference type="EMBL" id="JAMGBC010000001">
    <property type="protein sequence ID" value="MCL6679490.1"/>
    <property type="molecule type" value="Genomic_DNA"/>
</dbReference>
<accession>A0ABT0RHS6</accession>
<name>A0ABT0RHS6_9SPHN</name>
<reference evidence="3" key="1">
    <citation type="submission" date="2022-05" db="EMBL/GenBank/DDBJ databases">
        <authorList>
            <person name="Jo J.-H."/>
            <person name="Im W.-T."/>
        </authorList>
    </citation>
    <scope>NUCLEOTIDE SEQUENCE</scope>
    <source>
        <strain evidence="3">RG327</strain>
    </source>
</reference>
<proteinExistence type="predicted"/>
<feature type="chain" id="PRO_5046978717" evidence="1">
    <location>
        <begin position="22"/>
        <end position="187"/>
    </location>
</feature>
<dbReference type="RefSeq" id="WP_249868385.1">
    <property type="nucleotide sequence ID" value="NZ_JAMGBC010000001.1"/>
</dbReference>
<feature type="signal peptide" evidence="1">
    <location>
        <begin position="1"/>
        <end position="21"/>
    </location>
</feature>
<dbReference type="Pfam" id="PF10988">
    <property type="entry name" value="DUF2807"/>
    <property type="match status" value="1"/>
</dbReference>
<organism evidence="3 4">
    <name type="scientific">Sphingomonas anseongensis</name>
    <dbReference type="NCBI Taxonomy" id="2908207"/>
    <lineage>
        <taxon>Bacteria</taxon>
        <taxon>Pseudomonadati</taxon>
        <taxon>Pseudomonadota</taxon>
        <taxon>Alphaproteobacteria</taxon>
        <taxon>Sphingomonadales</taxon>
        <taxon>Sphingomonadaceae</taxon>
        <taxon>Sphingomonas</taxon>
    </lineage>
</organism>
<evidence type="ECO:0000256" key="1">
    <source>
        <dbReference type="SAM" id="SignalP"/>
    </source>
</evidence>
<comment type="caution">
    <text evidence="3">The sequence shown here is derived from an EMBL/GenBank/DDBJ whole genome shotgun (WGS) entry which is preliminary data.</text>
</comment>
<gene>
    <name evidence="3" type="ORF">LZ519_09225</name>
</gene>
<protein>
    <submittedName>
        <fullName evidence="3">DUF2807 domain-containing protein</fullName>
    </submittedName>
</protein>